<reference evidence="2 3" key="1">
    <citation type="submission" date="2022-05" db="EMBL/GenBank/DDBJ databases">
        <title>A multi-omics perspective on studying reproductive biology in Daphnia sinensis.</title>
        <authorList>
            <person name="Jia J."/>
        </authorList>
    </citation>
    <scope>NUCLEOTIDE SEQUENCE [LARGE SCALE GENOMIC DNA]</scope>
    <source>
        <strain evidence="2 3">WSL</strain>
    </source>
</reference>
<dbReference type="EMBL" id="WJBH02000001">
    <property type="protein sequence ID" value="KAI9565532.1"/>
    <property type="molecule type" value="Genomic_DNA"/>
</dbReference>
<dbReference type="PROSITE" id="PS51186">
    <property type="entry name" value="GNAT"/>
    <property type="match status" value="1"/>
</dbReference>
<dbReference type="AlphaFoldDB" id="A0AAD5PZP4"/>
<name>A0AAD5PZP4_9CRUS</name>
<comment type="caution">
    <text evidence="2">The sequence shown here is derived from an EMBL/GenBank/DDBJ whole genome shotgun (WGS) entry which is preliminary data.</text>
</comment>
<dbReference type="CDD" id="cd04301">
    <property type="entry name" value="NAT_SF"/>
    <property type="match status" value="1"/>
</dbReference>
<dbReference type="InterPro" id="IPR016181">
    <property type="entry name" value="Acyl_CoA_acyltransferase"/>
</dbReference>
<organism evidence="2 3">
    <name type="scientific">Daphnia sinensis</name>
    <dbReference type="NCBI Taxonomy" id="1820382"/>
    <lineage>
        <taxon>Eukaryota</taxon>
        <taxon>Metazoa</taxon>
        <taxon>Ecdysozoa</taxon>
        <taxon>Arthropoda</taxon>
        <taxon>Crustacea</taxon>
        <taxon>Branchiopoda</taxon>
        <taxon>Diplostraca</taxon>
        <taxon>Cladocera</taxon>
        <taxon>Anomopoda</taxon>
        <taxon>Daphniidae</taxon>
        <taxon>Daphnia</taxon>
        <taxon>Daphnia similis group</taxon>
    </lineage>
</organism>
<sequence length="246" mass="27551">MLAMEEQRTLTFPLQLERAAGRQQKLTVDIAQPDDGQEIFEFLLKHFFPLAPIRQLALYDESEEAKRPEWVEDIVRDCVQTPYSLVVRDSCLHNRIVAVAVNEIKKRTLPNVTNHQLYAPKSNNPAQIPVGRLHKAVLEAINRDVDVFAIYDTDIKMEIGVLAVDGRYARQGLATRLVDLSLRIAKAHGVGAVWTEALSAYTAKVASKLGFDVLKGVTYEDFRYEGGFPLANIPGHSVGLLMARKI</sequence>
<protein>
    <recommendedName>
        <fullName evidence="1">N-acetyltransferase domain-containing protein</fullName>
    </recommendedName>
</protein>
<evidence type="ECO:0000313" key="2">
    <source>
        <dbReference type="EMBL" id="KAI9565532.1"/>
    </source>
</evidence>
<dbReference type="GO" id="GO:0008080">
    <property type="term" value="F:N-acetyltransferase activity"/>
    <property type="evidence" value="ECO:0007669"/>
    <property type="project" value="TreeGrafter"/>
</dbReference>
<evidence type="ECO:0000259" key="1">
    <source>
        <dbReference type="PROSITE" id="PS51186"/>
    </source>
</evidence>
<gene>
    <name evidence="2" type="ORF">GHT06_009324</name>
</gene>
<accession>A0AAD5PZP4</accession>
<evidence type="ECO:0000313" key="3">
    <source>
        <dbReference type="Proteomes" id="UP000820818"/>
    </source>
</evidence>
<dbReference type="Gene3D" id="3.40.630.30">
    <property type="match status" value="1"/>
</dbReference>
<proteinExistence type="predicted"/>
<dbReference type="Proteomes" id="UP000820818">
    <property type="component" value="Linkage Group LG1"/>
</dbReference>
<feature type="domain" description="N-acetyltransferase" evidence="1">
    <location>
        <begin position="85"/>
        <end position="246"/>
    </location>
</feature>
<dbReference type="PANTHER" id="PTHR20905:SF1">
    <property type="entry name" value="AT07410P-RELATED"/>
    <property type="match status" value="1"/>
</dbReference>
<dbReference type="FunFam" id="3.40.630.30:FF:000181">
    <property type="entry name" value="Acetyltransferase"/>
    <property type="match status" value="1"/>
</dbReference>
<keyword evidence="3" id="KW-1185">Reference proteome</keyword>
<dbReference type="InterPro" id="IPR000182">
    <property type="entry name" value="GNAT_dom"/>
</dbReference>
<dbReference type="SUPFAM" id="SSF55729">
    <property type="entry name" value="Acyl-CoA N-acyltransferases (Nat)"/>
    <property type="match status" value="1"/>
</dbReference>
<dbReference type="PANTHER" id="PTHR20905">
    <property type="entry name" value="N-ACETYLTRANSFERASE-RELATED"/>
    <property type="match status" value="1"/>
</dbReference>
<dbReference type="Pfam" id="PF00583">
    <property type="entry name" value="Acetyltransf_1"/>
    <property type="match status" value="1"/>
</dbReference>